<dbReference type="OrthoDB" id="9803101at2"/>
<dbReference type="FunFam" id="3.30.1330.40:FF:000001">
    <property type="entry name" value="L-PSP family endoribonuclease"/>
    <property type="match status" value="1"/>
</dbReference>
<dbReference type="KEGG" id="mps:MPTP_1493"/>
<dbReference type="PROSITE" id="PS01094">
    <property type="entry name" value="UPF0076"/>
    <property type="match status" value="1"/>
</dbReference>
<dbReference type="CDD" id="cd00448">
    <property type="entry name" value="YjgF_YER057c_UK114_family"/>
    <property type="match status" value="1"/>
</dbReference>
<dbReference type="STRING" id="940190.MPTP_1493"/>
<organism evidence="2 3">
    <name type="scientific">Melissococcus plutonius (strain ATCC 35311 / DSM 29964 / CIP 104052 / LMG 20360 / NCIMB 702443)</name>
    <dbReference type="NCBI Taxonomy" id="940190"/>
    <lineage>
        <taxon>Bacteria</taxon>
        <taxon>Bacillati</taxon>
        <taxon>Bacillota</taxon>
        <taxon>Bacilli</taxon>
        <taxon>Lactobacillales</taxon>
        <taxon>Enterococcaceae</taxon>
        <taxon>Melissococcus</taxon>
    </lineage>
</organism>
<keyword evidence="3" id="KW-1185">Reference proteome</keyword>
<evidence type="ECO:0000313" key="2">
    <source>
        <dbReference type="EMBL" id="BAK21922.1"/>
    </source>
</evidence>
<dbReference type="NCBIfam" id="TIGR00004">
    <property type="entry name" value="Rid family detoxifying hydrolase"/>
    <property type="match status" value="1"/>
</dbReference>
<dbReference type="InterPro" id="IPR006175">
    <property type="entry name" value="YjgF/YER057c/UK114"/>
</dbReference>
<reference evidence="2 3" key="1">
    <citation type="journal article" date="2011" name="J. Bacteriol.">
        <title>Complete genome sequence of Melissococcus plutonius ATCC 35311.</title>
        <authorList>
            <person name="Okumura K."/>
            <person name="Arai R."/>
            <person name="Okura M."/>
            <person name="Kirikae T."/>
            <person name="Takamatsu D."/>
            <person name="Osaki M."/>
            <person name="Miyoshi-Akiyama T."/>
        </authorList>
    </citation>
    <scope>NUCLEOTIDE SEQUENCE [LARGE SCALE GENOMIC DNA]</scope>
    <source>
        <strain evidence="3">ATCC 35311 / CIP 104052 / LMG 20360 / NCIMB 702443</strain>
    </source>
</reference>
<accession>F3YBP4</accession>
<dbReference type="InterPro" id="IPR006056">
    <property type="entry name" value="RidA"/>
</dbReference>
<dbReference type="GO" id="GO:0019239">
    <property type="term" value="F:deaminase activity"/>
    <property type="evidence" value="ECO:0007669"/>
    <property type="project" value="TreeGrafter"/>
</dbReference>
<dbReference type="HOGENOM" id="CLU_100715_7_3_9"/>
<dbReference type="EMBL" id="AP012200">
    <property type="protein sequence ID" value="BAK21922.1"/>
    <property type="molecule type" value="Genomic_DNA"/>
</dbReference>
<evidence type="ECO:0000313" key="3">
    <source>
        <dbReference type="Proteomes" id="UP000008456"/>
    </source>
</evidence>
<reference key="2">
    <citation type="submission" date="2011-04" db="EMBL/GenBank/DDBJ databases">
        <title>Whole genome sequence of Melissococcus plutonius ATCC 35311.</title>
        <authorList>
            <person name="Okumura K."/>
            <person name="Arai R."/>
            <person name="Osaki M."/>
            <person name="Okura M."/>
            <person name="Kirikae T."/>
            <person name="Takamatsu D."/>
            <person name="Akiyama T."/>
        </authorList>
    </citation>
    <scope>NUCLEOTIDE SEQUENCE</scope>
    <source>
        <strain>ATCC 35311</strain>
    </source>
</reference>
<sequence>MNNIPKAIGPYSAYREVGNLIFVSGQLPINPQTGKIESEDISKQTIQSLKNIEAILRSKGGSLKDIVKTTILLDNIENFPIMNEAYGEVLEEQYPARSAYQVATLPMGAHVEIEVIASIDSKQD</sequence>
<dbReference type="InterPro" id="IPR019897">
    <property type="entry name" value="RidA_CS"/>
</dbReference>
<proteinExistence type="inferred from homology"/>
<dbReference type="InterPro" id="IPR035959">
    <property type="entry name" value="RutC-like_sf"/>
</dbReference>
<evidence type="ECO:0000256" key="1">
    <source>
        <dbReference type="ARBA" id="ARBA00010552"/>
    </source>
</evidence>
<dbReference type="RefSeq" id="WP_013774358.1">
    <property type="nucleotide sequence ID" value="NC_015516.1"/>
</dbReference>
<name>F3YBP4_MELPT</name>
<gene>
    <name evidence="2" type="ordered locus">MPTP_1493</name>
</gene>
<dbReference type="PANTHER" id="PTHR11803:SF39">
    <property type="entry name" value="2-IMINOBUTANOATE_2-IMINOPROPANOATE DEAMINASE"/>
    <property type="match status" value="1"/>
</dbReference>
<dbReference type="AlphaFoldDB" id="F3YBP4"/>
<dbReference type="SUPFAM" id="SSF55298">
    <property type="entry name" value="YjgF-like"/>
    <property type="match status" value="1"/>
</dbReference>
<comment type="similarity">
    <text evidence="1">Belongs to the RutC family.</text>
</comment>
<dbReference type="PANTHER" id="PTHR11803">
    <property type="entry name" value="2-IMINOBUTANOATE/2-IMINOPROPANOATE DEAMINASE RIDA"/>
    <property type="match status" value="1"/>
</dbReference>
<dbReference type="Pfam" id="PF01042">
    <property type="entry name" value="Ribonuc_L-PSP"/>
    <property type="match status" value="1"/>
</dbReference>
<dbReference type="Proteomes" id="UP000008456">
    <property type="component" value="Chromosome"/>
</dbReference>
<dbReference type="Gene3D" id="3.30.1330.40">
    <property type="entry name" value="RutC-like"/>
    <property type="match status" value="1"/>
</dbReference>
<dbReference type="GO" id="GO:0005829">
    <property type="term" value="C:cytosol"/>
    <property type="evidence" value="ECO:0007669"/>
    <property type="project" value="TreeGrafter"/>
</dbReference>
<protein>
    <submittedName>
        <fullName evidence="2">Endoribonuclease L-PSP</fullName>
    </submittedName>
</protein>